<dbReference type="EMBL" id="RRYP01017124">
    <property type="protein sequence ID" value="TNV74333.1"/>
    <property type="molecule type" value="Genomic_DNA"/>
</dbReference>
<organism evidence="2 3">
    <name type="scientific">Halteria grandinella</name>
    <dbReference type="NCBI Taxonomy" id="5974"/>
    <lineage>
        <taxon>Eukaryota</taxon>
        <taxon>Sar</taxon>
        <taxon>Alveolata</taxon>
        <taxon>Ciliophora</taxon>
        <taxon>Intramacronucleata</taxon>
        <taxon>Spirotrichea</taxon>
        <taxon>Stichotrichia</taxon>
        <taxon>Sporadotrichida</taxon>
        <taxon>Halteriidae</taxon>
        <taxon>Halteria</taxon>
    </lineage>
</organism>
<dbReference type="AlphaFoldDB" id="A0A8J8NFY6"/>
<reference evidence="2" key="1">
    <citation type="submission" date="2019-06" db="EMBL/GenBank/DDBJ databases">
        <authorList>
            <person name="Zheng W."/>
        </authorList>
    </citation>
    <scope>NUCLEOTIDE SEQUENCE</scope>
    <source>
        <strain evidence="2">QDHG01</strain>
    </source>
</reference>
<evidence type="ECO:0000313" key="3">
    <source>
        <dbReference type="Proteomes" id="UP000785679"/>
    </source>
</evidence>
<accession>A0A8J8NFY6</accession>
<dbReference type="Proteomes" id="UP000785679">
    <property type="component" value="Unassembled WGS sequence"/>
</dbReference>
<evidence type="ECO:0000313" key="2">
    <source>
        <dbReference type="EMBL" id="TNV74333.1"/>
    </source>
</evidence>
<proteinExistence type="predicted"/>
<gene>
    <name evidence="2" type="ORF">FGO68_gene15215</name>
</gene>
<feature type="region of interest" description="Disordered" evidence="1">
    <location>
        <begin position="1"/>
        <end position="21"/>
    </location>
</feature>
<sequence>MEGGQLSQPQRQPPLQALQGLYHSHSPRRNLGLSLTIASPSLRPILYQWVAPSALPTGIRQALPQSASPLPSAKYSSAHQHIHLPAHWIEPIKRLVQHQWALTHPSSRVQWWF</sequence>
<evidence type="ECO:0000256" key="1">
    <source>
        <dbReference type="SAM" id="MobiDB-lite"/>
    </source>
</evidence>
<name>A0A8J8NFY6_HALGN</name>
<protein>
    <submittedName>
        <fullName evidence="2">Uncharacterized protein</fullName>
    </submittedName>
</protein>
<keyword evidence="3" id="KW-1185">Reference proteome</keyword>
<comment type="caution">
    <text evidence="2">The sequence shown here is derived from an EMBL/GenBank/DDBJ whole genome shotgun (WGS) entry which is preliminary data.</text>
</comment>